<dbReference type="EMBL" id="CP036268">
    <property type="protein sequence ID" value="QDT36649.1"/>
    <property type="molecule type" value="Genomic_DNA"/>
</dbReference>
<keyword evidence="7" id="KW-1185">Reference proteome</keyword>
<dbReference type="InterPro" id="IPR014756">
    <property type="entry name" value="Ig_E-set"/>
</dbReference>
<evidence type="ECO:0000313" key="7">
    <source>
        <dbReference type="Proteomes" id="UP000317318"/>
    </source>
</evidence>
<evidence type="ECO:0000256" key="2">
    <source>
        <dbReference type="ARBA" id="ARBA00023277"/>
    </source>
</evidence>
<dbReference type="InterPro" id="IPR013783">
    <property type="entry name" value="Ig-like_fold"/>
</dbReference>
<dbReference type="SUPFAM" id="SSF48208">
    <property type="entry name" value="Six-hairpin glycosidases"/>
    <property type="match status" value="1"/>
</dbReference>
<comment type="similarity">
    <text evidence="1">Belongs to the glycosyl hydrolase 9 (cellulase E) family.</text>
</comment>
<keyword evidence="2" id="KW-0119">Carbohydrate metabolism</keyword>
<reference evidence="6 7" key="1">
    <citation type="submission" date="2019-02" db="EMBL/GenBank/DDBJ databases">
        <title>Deep-cultivation of Planctomycetes and their phenomic and genomic characterization uncovers novel biology.</title>
        <authorList>
            <person name="Wiegand S."/>
            <person name="Jogler M."/>
            <person name="Boedeker C."/>
            <person name="Pinto D."/>
            <person name="Vollmers J."/>
            <person name="Rivas-Marin E."/>
            <person name="Kohn T."/>
            <person name="Peeters S.H."/>
            <person name="Heuer A."/>
            <person name="Rast P."/>
            <person name="Oberbeckmann S."/>
            <person name="Bunk B."/>
            <person name="Jeske O."/>
            <person name="Meyerdierks A."/>
            <person name="Storesund J.E."/>
            <person name="Kallscheuer N."/>
            <person name="Luecker S."/>
            <person name="Lage O.M."/>
            <person name="Pohl T."/>
            <person name="Merkel B.J."/>
            <person name="Hornburger P."/>
            <person name="Mueller R.-W."/>
            <person name="Bruemmer F."/>
            <person name="Labrenz M."/>
            <person name="Spormann A.M."/>
            <person name="Op den Camp H."/>
            <person name="Overmann J."/>
            <person name="Amann R."/>
            <person name="Jetten M.S.M."/>
            <person name="Mascher T."/>
            <person name="Medema M.H."/>
            <person name="Devos D.P."/>
            <person name="Kaster A.-K."/>
            <person name="Ovreas L."/>
            <person name="Rohde M."/>
            <person name="Galperin M.Y."/>
            <person name="Jogler C."/>
        </authorList>
    </citation>
    <scope>NUCLEOTIDE SEQUENCE [LARGE SCALE GENOMIC DNA]</scope>
    <source>
        <strain evidence="6 7">Pan189</strain>
    </source>
</reference>
<evidence type="ECO:0000256" key="3">
    <source>
        <dbReference type="ARBA" id="ARBA00023326"/>
    </source>
</evidence>
<keyword evidence="6" id="KW-0326">Glycosidase</keyword>
<accession>A0A517QYA6</accession>
<organism evidence="6 7">
    <name type="scientific">Stratiformator vulcanicus</name>
    <dbReference type="NCBI Taxonomy" id="2527980"/>
    <lineage>
        <taxon>Bacteria</taxon>
        <taxon>Pseudomonadati</taxon>
        <taxon>Planctomycetota</taxon>
        <taxon>Planctomycetia</taxon>
        <taxon>Planctomycetales</taxon>
        <taxon>Planctomycetaceae</taxon>
        <taxon>Stratiformator</taxon>
    </lineage>
</organism>
<dbReference type="EC" id="3.2.1.4" evidence="6"/>
<feature type="domain" description="Cellulase Ig-like" evidence="5">
    <location>
        <begin position="230"/>
        <end position="328"/>
    </location>
</feature>
<dbReference type="Pfam" id="PF02927">
    <property type="entry name" value="CelD_N"/>
    <property type="match status" value="1"/>
</dbReference>
<sequence length="832" mass="91539">MYRLTSASVHCILPILLAGVAEHSVFADQAFDGRVETLVSPEASHPDDGPEVVHVGCAAADIIGIEIVAGRVPLASPVPYDEQPNDIVKPIGSQHLLWRNGKPEIGSVGFEVFRKAGNKKFNVGRLNREAGTVWKQEMTGQELDLRAVDELHSYLISIDGGKPFHPLAVYRKSKPGPVAIGSSGATGHHFIYLQLPRALVEGQVYEIQLKGLNTRDDSLKFTHHSGENRSEAVHVSALGFRPDDPFKRAFLSLWAGTGGGRSFDVDRFELLDESGRVVFVGDVQLGIASETTEPFSARRNHTGADVFHLDFSDYMQPGTYRVHVPGVGVSYSFRIGSDSWEKAFKVSMHGFLSHRSGISLGPPFTDYVRPRPMHPDDGFVVFKTDTTIWDGEADVIERSLKKLLGPELDTSRLQRHPHAWGGYMDAGDWDRRSQHLIPSFRHLELYEIFPDEMAELKLALPPAESNNDTPDILDEALWNIDFFRRLQDPDGGVRGGVESTAHPSPGEASWQETLLVGAYRSDPESTYLYAACAAKAARLLTDLTRSAELHDSAIRAWEWGEKNAQAEIRAAKERKARRAGAASKAVMNMKALAAIELFRLTGNEQYHKAVLGMNQSVLGDADVAMSYALIPEQSSDPALRALAIKKIISAADAAIAFSEKNGFNIALSNRYLPMMGFTCIWSAPGGTLPPVLPRAHYLTGGKKYLAATVASCQYSGGANPMNMAYTTGIGPRHPQAPLHIDSRISGQKPPDGITVYGQSDRRAGYEFNQWAHKWYFNRFGSVPSRDWPTAEAYVDLGTLPSMNEYTIHQCFSPTSFTWGYLAARPALDTPNE</sequence>
<dbReference type="Gene3D" id="2.60.40.10">
    <property type="entry name" value="Immunoglobulins"/>
    <property type="match status" value="1"/>
</dbReference>
<dbReference type="SUPFAM" id="SSF81296">
    <property type="entry name" value="E set domains"/>
    <property type="match status" value="1"/>
</dbReference>
<proteinExistence type="inferred from homology"/>
<dbReference type="AlphaFoldDB" id="A0A517QYA6"/>
<dbReference type="CDD" id="cd02850">
    <property type="entry name" value="E_set_Cellulase_N"/>
    <property type="match status" value="1"/>
</dbReference>
<feature type="domain" description="Glycoside hydrolase family 9" evidence="4">
    <location>
        <begin position="342"/>
        <end position="807"/>
    </location>
</feature>
<dbReference type="GO" id="GO:0000272">
    <property type="term" value="P:polysaccharide catabolic process"/>
    <property type="evidence" value="ECO:0007669"/>
    <property type="project" value="UniProtKB-KW"/>
</dbReference>
<keyword evidence="3" id="KW-0624">Polysaccharide degradation</keyword>
<dbReference type="InterPro" id="IPR012341">
    <property type="entry name" value="6hp_glycosidase-like_sf"/>
</dbReference>
<dbReference type="InterPro" id="IPR001701">
    <property type="entry name" value="Glyco_hydro_9"/>
</dbReference>
<dbReference type="KEGG" id="svp:Pan189_10100"/>
<dbReference type="InterPro" id="IPR004197">
    <property type="entry name" value="Cellulase_Ig-like"/>
</dbReference>
<dbReference type="Pfam" id="PF00759">
    <property type="entry name" value="Glyco_hydro_9"/>
    <property type="match status" value="1"/>
</dbReference>
<dbReference type="Gene3D" id="1.50.10.10">
    <property type="match status" value="1"/>
</dbReference>
<evidence type="ECO:0000259" key="5">
    <source>
        <dbReference type="Pfam" id="PF02927"/>
    </source>
</evidence>
<keyword evidence="6" id="KW-0378">Hydrolase</keyword>
<evidence type="ECO:0000256" key="1">
    <source>
        <dbReference type="ARBA" id="ARBA00007072"/>
    </source>
</evidence>
<protein>
    <submittedName>
        <fullName evidence="6">Endoglucanase D</fullName>
        <ecNumber evidence="6">3.2.1.4</ecNumber>
    </submittedName>
</protein>
<dbReference type="Proteomes" id="UP000317318">
    <property type="component" value="Chromosome"/>
</dbReference>
<evidence type="ECO:0000259" key="4">
    <source>
        <dbReference type="Pfam" id="PF00759"/>
    </source>
</evidence>
<name>A0A517QYA6_9PLAN</name>
<dbReference type="GO" id="GO:0008810">
    <property type="term" value="F:cellulase activity"/>
    <property type="evidence" value="ECO:0007669"/>
    <property type="project" value="UniProtKB-EC"/>
</dbReference>
<evidence type="ECO:0000313" key="6">
    <source>
        <dbReference type="EMBL" id="QDT36649.1"/>
    </source>
</evidence>
<dbReference type="RefSeq" id="WP_145362835.1">
    <property type="nucleotide sequence ID" value="NZ_CP036268.1"/>
</dbReference>
<dbReference type="InterPro" id="IPR008928">
    <property type="entry name" value="6-hairpin_glycosidase_sf"/>
</dbReference>
<gene>
    <name evidence="6" type="primary">celD</name>
    <name evidence="6" type="ORF">Pan189_10100</name>
</gene>
<dbReference type="OrthoDB" id="9808897at2"/>